<comment type="caution">
    <text evidence="2">The sequence shown here is derived from an EMBL/GenBank/DDBJ whole genome shotgun (WGS) entry which is preliminary data.</text>
</comment>
<feature type="region of interest" description="Disordered" evidence="1">
    <location>
        <begin position="1"/>
        <end position="24"/>
    </location>
</feature>
<name>A0A8T3CQ99_9TELE</name>
<reference evidence="2" key="1">
    <citation type="submission" date="2021-01" db="EMBL/GenBank/DDBJ databases">
        <authorList>
            <person name="Zahm M."/>
            <person name="Roques C."/>
            <person name="Cabau C."/>
            <person name="Klopp C."/>
            <person name="Donnadieu C."/>
            <person name="Jouanno E."/>
            <person name="Lampietro C."/>
            <person name="Louis A."/>
            <person name="Herpin A."/>
            <person name="Echchiki A."/>
            <person name="Berthelot C."/>
            <person name="Parey E."/>
            <person name="Roest-Crollius H."/>
            <person name="Braasch I."/>
            <person name="Postlethwait J."/>
            <person name="Bobe J."/>
            <person name="Montfort J."/>
            <person name="Bouchez O."/>
            <person name="Begum T."/>
            <person name="Mejri S."/>
            <person name="Adams A."/>
            <person name="Chen W.-J."/>
            <person name="Guiguen Y."/>
        </authorList>
    </citation>
    <scope>NUCLEOTIDE SEQUENCE</scope>
    <source>
        <tissue evidence="2">Blood</tissue>
    </source>
</reference>
<dbReference type="AlphaFoldDB" id="A0A8T3CQ99"/>
<dbReference type="Proteomes" id="UP000829720">
    <property type="component" value="Unassembled WGS sequence"/>
</dbReference>
<organism evidence="2 3">
    <name type="scientific">Albula goreensis</name>
    <dbReference type="NCBI Taxonomy" id="1534307"/>
    <lineage>
        <taxon>Eukaryota</taxon>
        <taxon>Metazoa</taxon>
        <taxon>Chordata</taxon>
        <taxon>Craniata</taxon>
        <taxon>Vertebrata</taxon>
        <taxon>Euteleostomi</taxon>
        <taxon>Actinopterygii</taxon>
        <taxon>Neopterygii</taxon>
        <taxon>Teleostei</taxon>
        <taxon>Albuliformes</taxon>
        <taxon>Albulidae</taxon>
        <taxon>Albula</taxon>
    </lineage>
</organism>
<evidence type="ECO:0000313" key="2">
    <source>
        <dbReference type="EMBL" id="KAI1887273.1"/>
    </source>
</evidence>
<accession>A0A8T3CQ99</accession>
<evidence type="ECO:0000256" key="1">
    <source>
        <dbReference type="SAM" id="MobiDB-lite"/>
    </source>
</evidence>
<sequence length="79" mass="8569">MGNTSITEGKTAISMGSSSLTRGKTTISMGATTIKREEYIKQQVIWNLSLASDWLPFSAPLHAPVVVDKKTSSPLRKMS</sequence>
<proteinExistence type="predicted"/>
<protein>
    <submittedName>
        <fullName evidence="2">Uncharacterized protein</fullName>
    </submittedName>
</protein>
<dbReference type="OrthoDB" id="8954181at2759"/>
<dbReference type="EMBL" id="JAERUA010000018">
    <property type="protein sequence ID" value="KAI1887273.1"/>
    <property type="molecule type" value="Genomic_DNA"/>
</dbReference>
<keyword evidence="3" id="KW-1185">Reference proteome</keyword>
<gene>
    <name evidence="2" type="ORF">AGOR_G00188540</name>
</gene>
<evidence type="ECO:0000313" key="3">
    <source>
        <dbReference type="Proteomes" id="UP000829720"/>
    </source>
</evidence>